<dbReference type="AlphaFoldDB" id="A0A329RNF9"/>
<sequence>MEGKRAADEQALPVAVRRVELEPTPAQLPVALRLQPAIGGAVSPL</sequence>
<gene>
    <name evidence="6" type="ORF">PC110_g17694</name>
    <name evidence="1" type="ORF">PC113_g16992</name>
    <name evidence="2" type="ORF">PC115_g16922</name>
    <name evidence="3" type="ORF">PC117_g20256</name>
    <name evidence="4" type="ORF">PC118_g17209</name>
    <name evidence="5" type="ORF">PC129_g16199</name>
</gene>
<dbReference type="EMBL" id="RCMV01000792">
    <property type="protein sequence ID" value="KAG3212854.1"/>
    <property type="molecule type" value="Genomic_DNA"/>
</dbReference>
<dbReference type="Proteomes" id="UP000736787">
    <property type="component" value="Unassembled WGS sequence"/>
</dbReference>
<comment type="caution">
    <text evidence="6">The sequence shown here is derived from an EMBL/GenBank/DDBJ whole genome shotgun (WGS) entry which is preliminary data.</text>
</comment>
<dbReference type="EMBL" id="MJFZ01000700">
    <property type="protein sequence ID" value="RAW25901.1"/>
    <property type="molecule type" value="Genomic_DNA"/>
</dbReference>
<evidence type="ECO:0000313" key="5">
    <source>
        <dbReference type="EMBL" id="KAG3212854.1"/>
    </source>
</evidence>
<dbReference type="EMBL" id="RCMI01000772">
    <property type="protein sequence ID" value="KAG2898146.1"/>
    <property type="molecule type" value="Genomic_DNA"/>
</dbReference>
<protein>
    <submittedName>
        <fullName evidence="6">Uncharacterized protein</fullName>
    </submittedName>
</protein>
<keyword evidence="7" id="KW-1185">Reference proteome</keyword>
<dbReference type="Proteomes" id="UP000251314">
    <property type="component" value="Unassembled WGS sequence"/>
</dbReference>
<dbReference type="EMBL" id="RCML01000764">
    <property type="protein sequence ID" value="KAG2969841.1"/>
    <property type="molecule type" value="Genomic_DNA"/>
</dbReference>
<evidence type="ECO:0000313" key="4">
    <source>
        <dbReference type="EMBL" id="KAG2969841.1"/>
    </source>
</evidence>
<dbReference type="Proteomes" id="UP000735874">
    <property type="component" value="Unassembled WGS sequence"/>
</dbReference>
<reference evidence="6 7" key="1">
    <citation type="submission" date="2018-01" db="EMBL/GenBank/DDBJ databases">
        <title>Draft genome of the strawberry crown rot pathogen Phytophthora cactorum.</title>
        <authorList>
            <person name="Armitage A.D."/>
            <person name="Lysoe E."/>
            <person name="Nellist C.F."/>
            <person name="Harrison R.J."/>
            <person name="Brurberg M.B."/>
        </authorList>
    </citation>
    <scope>NUCLEOTIDE SEQUENCE [LARGE SCALE GENOMIC DNA]</scope>
    <source>
        <strain evidence="6 7">10300</strain>
    </source>
</reference>
<dbReference type="VEuPathDB" id="FungiDB:PC110_g17694"/>
<name>A0A329RNF9_9STRA</name>
<dbReference type="Proteomes" id="UP000774804">
    <property type="component" value="Unassembled WGS sequence"/>
</dbReference>
<dbReference type="EMBL" id="RCMG01000707">
    <property type="protein sequence ID" value="KAG2850195.1"/>
    <property type="molecule type" value="Genomic_DNA"/>
</dbReference>
<evidence type="ECO:0000313" key="2">
    <source>
        <dbReference type="EMBL" id="KAG2898146.1"/>
    </source>
</evidence>
<reference evidence="1" key="2">
    <citation type="submission" date="2018-10" db="EMBL/GenBank/DDBJ databases">
        <title>Effector identification in a new, highly contiguous assembly of the strawberry crown rot pathogen Phytophthora cactorum.</title>
        <authorList>
            <person name="Armitage A.D."/>
            <person name="Nellist C.F."/>
            <person name="Bates H."/>
            <person name="Vickerstaff R.J."/>
            <person name="Harrison R.J."/>
        </authorList>
    </citation>
    <scope>NUCLEOTIDE SEQUENCE</scope>
    <source>
        <strain evidence="1">15-7</strain>
        <strain evidence="2">4032</strain>
        <strain evidence="3">4040</strain>
        <strain evidence="4">P415</strain>
        <strain evidence="5">P421</strain>
    </source>
</reference>
<dbReference type="Proteomes" id="UP000760860">
    <property type="component" value="Unassembled WGS sequence"/>
</dbReference>
<dbReference type="Proteomes" id="UP000697107">
    <property type="component" value="Unassembled WGS sequence"/>
</dbReference>
<evidence type="ECO:0000313" key="1">
    <source>
        <dbReference type="EMBL" id="KAG2850195.1"/>
    </source>
</evidence>
<proteinExistence type="predicted"/>
<evidence type="ECO:0000313" key="7">
    <source>
        <dbReference type="Proteomes" id="UP000251314"/>
    </source>
</evidence>
<dbReference type="EMBL" id="RCMK01000933">
    <property type="protein sequence ID" value="KAG2907203.1"/>
    <property type="molecule type" value="Genomic_DNA"/>
</dbReference>
<evidence type="ECO:0000313" key="3">
    <source>
        <dbReference type="EMBL" id="KAG2907203.1"/>
    </source>
</evidence>
<organism evidence="6 7">
    <name type="scientific">Phytophthora cactorum</name>
    <dbReference type="NCBI Taxonomy" id="29920"/>
    <lineage>
        <taxon>Eukaryota</taxon>
        <taxon>Sar</taxon>
        <taxon>Stramenopiles</taxon>
        <taxon>Oomycota</taxon>
        <taxon>Peronosporomycetes</taxon>
        <taxon>Peronosporales</taxon>
        <taxon>Peronosporaceae</taxon>
        <taxon>Phytophthora</taxon>
    </lineage>
</organism>
<evidence type="ECO:0000313" key="6">
    <source>
        <dbReference type="EMBL" id="RAW25901.1"/>
    </source>
</evidence>
<accession>A0A329RNF9</accession>